<proteinExistence type="predicted"/>
<sequence>MVCCNGGTYTNPLIICNNNFAISLIIPVELTPQNLKDYVIGQQALITSETVIKAFSIVKNM</sequence>
<dbReference type="KEGG" id="cbei:LF65_06465"/>
<dbReference type="RefSeq" id="WP_052482883.1">
    <property type="nucleotide sequence ID" value="NZ_CP010086.2"/>
</dbReference>
<organism evidence="1 2">
    <name type="scientific">Clostridium beijerinckii</name>
    <name type="common">Clostridium MP</name>
    <dbReference type="NCBI Taxonomy" id="1520"/>
    <lineage>
        <taxon>Bacteria</taxon>
        <taxon>Bacillati</taxon>
        <taxon>Bacillota</taxon>
        <taxon>Clostridia</taxon>
        <taxon>Eubacteriales</taxon>
        <taxon>Clostridiaceae</taxon>
        <taxon>Clostridium</taxon>
    </lineage>
</organism>
<evidence type="ECO:0000313" key="1">
    <source>
        <dbReference type="EMBL" id="AMK50432.1"/>
    </source>
</evidence>
<dbReference type="AlphaFoldDB" id="A0A140DMF1"/>
<evidence type="ECO:0000313" key="2">
    <source>
        <dbReference type="Proteomes" id="UP000031866"/>
    </source>
</evidence>
<gene>
    <name evidence="1" type="ORF">LF65_06465</name>
</gene>
<accession>A0A140DMF1</accession>
<dbReference type="Proteomes" id="UP000031866">
    <property type="component" value="Chromosome"/>
</dbReference>
<protein>
    <submittedName>
        <fullName evidence="1">Uncharacterized protein</fullName>
    </submittedName>
</protein>
<dbReference type="EMBL" id="CP010086">
    <property type="protein sequence ID" value="AMK50432.1"/>
    <property type="molecule type" value="Genomic_DNA"/>
</dbReference>
<reference evidence="2" key="1">
    <citation type="submission" date="2014-12" db="EMBL/GenBank/DDBJ databases">
        <title>Genome sequence of Clostridium beijerinckii strain 59B.</title>
        <authorList>
            <person name="Little G.T."/>
            <person name="Minton N.P."/>
        </authorList>
    </citation>
    <scope>NUCLEOTIDE SEQUENCE [LARGE SCALE GENOMIC DNA]</scope>
    <source>
        <strain evidence="2">59B</strain>
    </source>
</reference>
<name>A0A140DMF1_CLOBE</name>